<dbReference type="Proteomes" id="UP000077266">
    <property type="component" value="Unassembled WGS sequence"/>
</dbReference>
<dbReference type="InParanoid" id="A0A165DYL3"/>
<dbReference type="OrthoDB" id="3182995at2759"/>
<dbReference type="InterPro" id="IPR011009">
    <property type="entry name" value="Kinase-like_dom_sf"/>
</dbReference>
<dbReference type="SUPFAM" id="SSF56112">
    <property type="entry name" value="Protein kinase-like (PK-like)"/>
    <property type="match status" value="1"/>
</dbReference>
<sequence length="347" mass="39383">MTLTVAYTVRNDSTVSTFAYARCLQRHVDFPQFALVRDGQMNRNTNRIFHGLLCSAEFSFHTSRKVVVKTFHSTTQLQHEVAVYARLAHLQGTHIPQLLAVYSEPGDEERGAIVLDDVGNQVGLVDELSYGSLSFRRDALYALMQIHDAGYELRDSANRIPIYNFKGRACFAGFAPAVQVSCARRRNIEPGSLEPSSEHFGCWEIYAMCVSAHVWAPDIFSFYERKAYTSMLSGDMWSLADCAPRPVDPREAIELAYEVAEFYAVQCNLPDLARLACNLRQNGNTERYVEHSVAVARGYKPYLGEFRIFEHLAPHEMRSDYAWPRIDRPNGALPYKLHHIPQLPQPS</sequence>
<reference evidence="1 2" key="1">
    <citation type="journal article" date="2016" name="Mol. Biol. Evol.">
        <title>Comparative Genomics of Early-Diverging Mushroom-Forming Fungi Provides Insights into the Origins of Lignocellulose Decay Capabilities.</title>
        <authorList>
            <person name="Nagy L.G."/>
            <person name="Riley R."/>
            <person name="Tritt A."/>
            <person name="Adam C."/>
            <person name="Daum C."/>
            <person name="Floudas D."/>
            <person name="Sun H."/>
            <person name="Yadav J.S."/>
            <person name="Pangilinan J."/>
            <person name="Larsson K.H."/>
            <person name="Matsuura K."/>
            <person name="Barry K."/>
            <person name="Labutti K."/>
            <person name="Kuo R."/>
            <person name="Ohm R.A."/>
            <person name="Bhattacharya S.S."/>
            <person name="Shirouzu T."/>
            <person name="Yoshinaga Y."/>
            <person name="Martin F.M."/>
            <person name="Grigoriev I.V."/>
            <person name="Hibbett D.S."/>
        </authorList>
    </citation>
    <scope>NUCLEOTIDE SEQUENCE [LARGE SCALE GENOMIC DNA]</scope>
    <source>
        <strain evidence="1 2">HHB12029</strain>
    </source>
</reference>
<dbReference type="STRING" id="1314781.A0A165DYL3"/>
<evidence type="ECO:0000313" key="2">
    <source>
        <dbReference type="Proteomes" id="UP000077266"/>
    </source>
</evidence>
<proteinExistence type="predicted"/>
<accession>A0A165DYL3</accession>
<evidence type="ECO:0000313" key="1">
    <source>
        <dbReference type="EMBL" id="KZV85673.1"/>
    </source>
</evidence>
<dbReference type="EMBL" id="KV426180">
    <property type="protein sequence ID" value="KZV85673.1"/>
    <property type="molecule type" value="Genomic_DNA"/>
</dbReference>
<keyword evidence="2" id="KW-1185">Reference proteome</keyword>
<gene>
    <name evidence="1" type="ORF">EXIGLDRAFT_753190</name>
</gene>
<organism evidence="1 2">
    <name type="scientific">Exidia glandulosa HHB12029</name>
    <dbReference type="NCBI Taxonomy" id="1314781"/>
    <lineage>
        <taxon>Eukaryota</taxon>
        <taxon>Fungi</taxon>
        <taxon>Dikarya</taxon>
        <taxon>Basidiomycota</taxon>
        <taxon>Agaricomycotina</taxon>
        <taxon>Agaricomycetes</taxon>
        <taxon>Auriculariales</taxon>
        <taxon>Exidiaceae</taxon>
        <taxon>Exidia</taxon>
    </lineage>
</organism>
<name>A0A165DYL3_EXIGL</name>
<dbReference type="AlphaFoldDB" id="A0A165DYL3"/>
<protein>
    <submittedName>
        <fullName evidence="1">Uncharacterized protein</fullName>
    </submittedName>
</protein>